<keyword evidence="3" id="KW-1185">Reference proteome</keyword>
<feature type="region of interest" description="Disordered" evidence="1">
    <location>
        <begin position="75"/>
        <end position="110"/>
    </location>
</feature>
<proteinExistence type="predicted"/>
<accession>A0ABR1RDX8</accession>
<organism evidence="2 3">
    <name type="scientific">Apiospora marii</name>
    <dbReference type="NCBI Taxonomy" id="335849"/>
    <lineage>
        <taxon>Eukaryota</taxon>
        <taxon>Fungi</taxon>
        <taxon>Dikarya</taxon>
        <taxon>Ascomycota</taxon>
        <taxon>Pezizomycotina</taxon>
        <taxon>Sordariomycetes</taxon>
        <taxon>Xylariomycetidae</taxon>
        <taxon>Amphisphaeriales</taxon>
        <taxon>Apiosporaceae</taxon>
        <taxon>Apiospora</taxon>
    </lineage>
</organism>
<reference evidence="2 3" key="1">
    <citation type="submission" date="2023-01" db="EMBL/GenBank/DDBJ databases">
        <title>Analysis of 21 Apiospora genomes using comparative genomics revels a genus with tremendous synthesis potential of carbohydrate active enzymes and secondary metabolites.</title>
        <authorList>
            <person name="Sorensen T."/>
        </authorList>
    </citation>
    <scope>NUCLEOTIDE SEQUENCE [LARGE SCALE GENOMIC DNA]</scope>
    <source>
        <strain evidence="2 3">CBS 20057</strain>
    </source>
</reference>
<evidence type="ECO:0000256" key="1">
    <source>
        <dbReference type="SAM" id="MobiDB-lite"/>
    </source>
</evidence>
<evidence type="ECO:0000313" key="3">
    <source>
        <dbReference type="Proteomes" id="UP001396898"/>
    </source>
</evidence>
<gene>
    <name evidence="2" type="ORF">PG991_011350</name>
</gene>
<sequence length="126" mass="14507">MYDEKEPGSRYFRGSQVYGVASAARTKLMKYNETVERAHLLISMHQSTYEKLAELKKEMLRLDRALEECQRRLRAREAEDTKKQDEVKRQNEDSLTPFMIPGSDPREHDGWGHGGGLIGDFDAGVF</sequence>
<name>A0ABR1RDX8_9PEZI</name>
<protein>
    <submittedName>
        <fullName evidence="2">Uncharacterized protein</fullName>
    </submittedName>
</protein>
<dbReference type="EMBL" id="JAQQWI010000016">
    <property type="protein sequence ID" value="KAK8008799.1"/>
    <property type="molecule type" value="Genomic_DNA"/>
</dbReference>
<comment type="caution">
    <text evidence="2">The sequence shown here is derived from an EMBL/GenBank/DDBJ whole genome shotgun (WGS) entry which is preliminary data.</text>
</comment>
<feature type="compositionally biased region" description="Basic and acidic residues" evidence="1">
    <location>
        <begin position="75"/>
        <end position="92"/>
    </location>
</feature>
<dbReference type="Proteomes" id="UP001396898">
    <property type="component" value="Unassembled WGS sequence"/>
</dbReference>
<evidence type="ECO:0000313" key="2">
    <source>
        <dbReference type="EMBL" id="KAK8008799.1"/>
    </source>
</evidence>